<evidence type="ECO:0000313" key="4">
    <source>
        <dbReference type="EMBL" id="TDW97451.1"/>
    </source>
</evidence>
<dbReference type="InterPro" id="IPR013783">
    <property type="entry name" value="Ig-like_fold"/>
</dbReference>
<feature type="transmembrane region" description="Helical" evidence="2">
    <location>
        <begin position="708"/>
        <end position="725"/>
    </location>
</feature>
<keyword evidence="5" id="KW-1185">Reference proteome</keyword>
<keyword evidence="2" id="KW-0812">Transmembrane</keyword>
<organism evidence="4 5">
    <name type="scientific">Dinghuibacter silviterrae</name>
    <dbReference type="NCBI Taxonomy" id="1539049"/>
    <lineage>
        <taxon>Bacteria</taxon>
        <taxon>Pseudomonadati</taxon>
        <taxon>Bacteroidota</taxon>
        <taxon>Chitinophagia</taxon>
        <taxon>Chitinophagales</taxon>
        <taxon>Chitinophagaceae</taxon>
        <taxon>Dinghuibacter</taxon>
    </lineage>
</organism>
<comment type="caution">
    <text evidence="4">The sequence shown here is derived from an EMBL/GenBank/DDBJ whole genome shotgun (WGS) entry which is preliminary data.</text>
</comment>
<evidence type="ECO:0000313" key="5">
    <source>
        <dbReference type="Proteomes" id="UP000294498"/>
    </source>
</evidence>
<dbReference type="InterPro" id="IPR015943">
    <property type="entry name" value="WD40/YVTN_repeat-like_dom_sf"/>
</dbReference>
<dbReference type="GO" id="GO:0003677">
    <property type="term" value="F:DNA binding"/>
    <property type="evidence" value="ECO:0007669"/>
    <property type="project" value="InterPro"/>
</dbReference>
<dbReference type="InterPro" id="IPR011123">
    <property type="entry name" value="Y_Y_Y"/>
</dbReference>
<name>A0A4R8DI90_9BACT</name>
<evidence type="ECO:0000256" key="2">
    <source>
        <dbReference type="SAM" id="Phobius"/>
    </source>
</evidence>
<dbReference type="SMART" id="SM00421">
    <property type="entry name" value="HTH_LUXR"/>
    <property type="match status" value="1"/>
</dbReference>
<dbReference type="SUPFAM" id="SSF46894">
    <property type="entry name" value="C-terminal effector domain of the bipartite response regulators"/>
    <property type="match status" value="1"/>
</dbReference>
<dbReference type="Gene3D" id="2.130.10.10">
    <property type="entry name" value="YVTN repeat-like/Quinoprotein amine dehydrogenase"/>
    <property type="match status" value="2"/>
</dbReference>
<dbReference type="InterPro" id="IPR016032">
    <property type="entry name" value="Sig_transdc_resp-reg_C-effctor"/>
</dbReference>
<evidence type="ECO:0000256" key="1">
    <source>
        <dbReference type="ARBA" id="ARBA00022553"/>
    </source>
</evidence>
<dbReference type="InterPro" id="IPR011041">
    <property type="entry name" value="Quinoprot_gluc/sorb_DH_b-prop"/>
</dbReference>
<dbReference type="SUPFAM" id="SSF63829">
    <property type="entry name" value="Calcium-dependent phosphotriesterase"/>
    <property type="match status" value="1"/>
</dbReference>
<keyword evidence="2" id="KW-0472">Membrane</keyword>
<dbReference type="PANTHER" id="PTHR43547:SF2">
    <property type="entry name" value="HYBRID SIGNAL TRANSDUCTION HISTIDINE KINASE C"/>
    <property type="match status" value="1"/>
</dbReference>
<dbReference type="SUPFAM" id="SSF50952">
    <property type="entry name" value="Soluble quinoprotein glucose dehydrogenase"/>
    <property type="match status" value="1"/>
</dbReference>
<gene>
    <name evidence="4" type="ORF">EDB95_5301</name>
</gene>
<dbReference type="OrthoDB" id="9809670at2"/>
<dbReference type="Proteomes" id="UP000294498">
    <property type="component" value="Unassembled WGS sequence"/>
</dbReference>
<dbReference type="InterPro" id="IPR000792">
    <property type="entry name" value="Tscrpt_reg_LuxR_C"/>
</dbReference>
<dbReference type="Pfam" id="PF00196">
    <property type="entry name" value="GerE"/>
    <property type="match status" value="1"/>
</dbReference>
<accession>A0A4R8DI90</accession>
<dbReference type="Gene3D" id="1.10.10.10">
    <property type="entry name" value="Winged helix-like DNA-binding domain superfamily/Winged helix DNA-binding domain"/>
    <property type="match status" value="1"/>
</dbReference>
<feature type="domain" description="HTH luxR-type" evidence="3">
    <location>
        <begin position="843"/>
        <end position="900"/>
    </location>
</feature>
<protein>
    <submittedName>
        <fullName evidence="4">Regulatory LuxR family protein</fullName>
    </submittedName>
</protein>
<reference evidence="4 5" key="1">
    <citation type="submission" date="2019-03" db="EMBL/GenBank/DDBJ databases">
        <title>Genomic Encyclopedia of Type Strains, Phase IV (KMG-IV): sequencing the most valuable type-strain genomes for metagenomic binning, comparative biology and taxonomic classification.</title>
        <authorList>
            <person name="Goeker M."/>
        </authorList>
    </citation>
    <scope>NUCLEOTIDE SEQUENCE [LARGE SCALE GENOMIC DNA]</scope>
    <source>
        <strain evidence="4 5">DSM 100059</strain>
    </source>
</reference>
<dbReference type="RefSeq" id="WP_133999707.1">
    <property type="nucleotide sequence ID" value="NZ_SODV01000002.1"/>
</dbReference>
<keyword evidence="1" id="KW-0597">Phosphoprotein</keyword>
<sequence length="909" mass="102684">MRKFLLLVILCRFLMNDAEGQSTIGLPAIRNYTNIDYHAAIEIWGIGQDKHNILYFANNDGLLTFDGAYWKLFPLPNKAAIRSLAIDDSGKIFVGGQDEIGYFYPGGTGMLVYHSLKERLPPVARQFADIWSIVILGNAVFFRTIESIFELKDDSLQTFDAPGGWLFLAKAGSTLYAEDRVKGLQVFHNGQWEASGVNPIHITGIMEYAQDTLLVATLKSGLYLLHGSALSKEPTAIDHLLASDLVNTAFKIEDDRYVLGTNDGGAYMIDHAGRLIQQYANNGILAIFPDRDKNLWLGLKNGMACIHYNTAVKHIYPVKDRQIMCNAVSVFDKKLFIGTSNGLYSVPLDPAQDDISSGKGVFTEVAGSKGQVWSLAEVNHELLCGHEDGAFVIRHDRAIPLLTGQGAWGFAFIPSSNDTDIIAGTYTGLQRIHYEKGEFREEGRASPLYESLSSLAMDGHHTVWASHPYRGVFKIEADVPYTHYTPKDGLPSDLNNFVFWIRNKIVIATEKGVYEYDSLKGKFMPSPFFKPLIGDNSVEYLAEDHHGHIWFISNQRVGVIDFNKSSVIYFPELDGQTVKGAGYIYPYDDENIFIGGNNGLFHLNYNQYIKTDTGVSVLLSTVEPVGKNSINFEYASPVYARENNVEFSYRLEGFDKAWSDWSPKTEKDYTNLSFGDYTFYVRARNNLGNASAPVQYRFSIAPAWYQTPWAWLLYIALAAFVVWGVRKRQRSRLALHQKRHEEEQERLNYLHGLELIALQKAKLETELATVTMHLVERGRLLLTIKEELLSVIKRLNISSLAHEFKSVFRLMSDTEKSDDDWNRFAIHFDQVHNNFLSTLKAKFPSLSATDLKLCAYLRLNLSSKEIAQMLNISLKGVEVSRYRIRKKFNLATETNLYDFLIDVTGRSSP</sequence>
<dbReference type="Gene3D" id="2.60.40.10">
    <property type="entry name" value="Immunoglobulins"/>
    <property type="match status" value="1"/>
</dbReference>
<dbReference type="Pfam" id="PF07495">
    <property type="entry name" value="Y_Y_Y"/>
    <property type="match status" value="1"/>
</dbReference>
<dbReference type="AlphaFoldDB" id="A0A4R8DI90"/>
<evidence type="ECO:0000259" key="3">
    <source>
        <dbReference type="SMART" id="SM00421"/>
    </source>
</evidence>
<keyword evidence="2" id="KW-1133">Transmembrane helix</keyword>
<dbReference type="GO" id="GO:0000155">
    <property type="term" value="F:phosphorelay sensor kinase activity"/>
    <property type="evidence" value="ECO:0007669"/>
    <property type="project" value="TreeGrafter"/>
</dbReference>
<proteinExistence type="predicted"/>
<dbReference type="EMBL" id="SODV01000002">
    <property type="protein sequence ID" value="TDW97451.1"/>
    <property type="molecule type" value="Genomic_DNA"/>
</dbReference>
<dbReference type="PANTHER" id="PTHR43547">
    <property type="entry name" value="TWO-COMPONENT HISTIDINE KINASE"/>
    <property type="match status" value="1"/>
</dbReference>
<dbReference type="GO" id="GO:0006355">
    <property type="term" value="P:regulation of DNA-templated transcription"/>
    <property type="evidence" value="ECO:0007669"/>
    <property type="project" value="InterPro"/>
</dbReference>
<dbReference type="InterPro" id="IPR036388">
    <property type="entry name" value="WH-like_DNA-bd_sf"/>
</dbReference>